<dbReference type="SUPFAM" id="SSF50729">
    <property type="entry name" value="PH domain-like"/>
    <property type="match status" value="1"/>
</dbReference>
<keyword evidence="4" id="KW-0597">Phosphoprotein</keyword>
<dbReference type="CDD" id="cd05123">
    <property type="entry name" value="STKc_AGC"/>
    <property type="match status" value="1"/>
</dbReference>
<dbReference type="PROSITE" id="PS00107">
    <property type="entry name" value="PROTEIN_KINASE_ATP"/>
    <property type="match status" value="1"/>
</dbReference>
<gene>
    <name evidence="14" type="primary">pkbA</name>
    <name evidence="14" type="ORF">TRFO_02145</name>
</gene>
<dbReference type="PROSITE" id="PS51285">
    <property type="entry name" value="AGC_KINASE_CTER"/>
    <property type="match status" value="1"/>
</dbReference>
<dbReference type="PROSITE" id="PS00108">
    <property type="entry name" value="PROTEIN_KINASE_ST"/>
    <property type="match status" value="1"/>
</dbReference>
<dbReference type="InterPro" id="IPR011993">
    <property type="entry name" value="PH-like_dom_sf"/>
</dbReference>
<dbReference type="GO" id="GO:0004674">
    <property type="term" value="F:protein serine/threonine kinase activity"/>
    <property type="evidence" value="ECO:0007669"/>
    <property type="project" value="UniProtKB-KW"/>
</dbReference>
<evidence type="ECO:0000256" key="9">
    <source>
        <dbReference type="PROSITE-ProRule" id="PRU10141"/>
    </source>
</evidence>
<dbReference type="GO" id="GO:0005524">
    <property type="term" value="F:ATP binding"/>
    <property type="evidence" value="ECO:0007669"/>
    <property type="project" value="UniProtKB-UniRule"/>
</dbReference>
<evidence type="ECO:0000259" key="12">
    <source>
        <dbReference type="PROSITE" id="PS50011"/>
    </source>
</evidence>
<dbReference type="Pfam" id="PF00433">
    <property type="entry name" value="Pkinase_C"/>
    <property type="match status" value="1"/>
</dbReference>
<name>A0A1J4JCR5_9EUKA</name>
<dbReference type="Gene3D" id="2.30.29.30">
    <property type="entry name" value="Pleckstrin-homology domain (PH domain)/Phosphotyrosine-binding domain (PTB)"/>
    <property type="match status" value="1"/>
</dbReference>
<dbReference type="InterPro" id="IPR045270">
    <property type="entry name" value="STKc_AGC"/>
</dbReference>
<dbReference type="Pfam" id="PF00169">
    <property type="entry name" value="PH"/>
    <property type="match status" value="1"/>
</dbReference>
<dbReference type="SMART" id="SM00220">
    <property type="entry name" value="S_TKc"/>
    <property type="match status" value="1"/>
</dbReference>
<dbReference type="InterPro" id="IPR008271">
    <property type="entry name" value="Ser/Thr_kinase_AS"/>
</dbReference>
<dbReference type="SMART" id="SM00233">
    <property type="entry name" value="PH"/>
    <property type="match status" value="1"/>
</dbReference>
<evidence type="ECO:0000259" key="13">
    <source>
        <dbReference type="PROSITE" id="PS51285"/>
    </source>
</evidence>
<dbReference type="Gene3D" id="3.30.200.20">
    <property type="entry name" value="Phosphorylase Kinase, domain 1"/>
    <property type="match status" value="1"/>
</dbReference>
<dbReference type="InterPro" id="IPR017441">
    <property type="entry name" value="Protein_kinase_ATP_BS"/>
</dbReference>
<feature type="domain" description="PH" evidence="11">
    <location>
        <begin position="9"/>
        <end position="102"/>
    </location>
</feature>
<protein>
    <recommendedName>
        <fullName evidence="2">non-specific serine/threonine protein kinase</fullName>
        <ecNumber evidence="2">2.7.11.1</ecNumber>
    </recommendedName>
</protein>
<dbReference type="VEuPathDB" id="TrichDB:TRFO_02145"/>
<dbReference type="InterPro" id="IPR000719">
    <property type="entry name" value="Prot_kinase_dom"/>
</dbReference>
<evidence type="ECO:0000256" key="10">
    <source>
        <dbReference type="RuleBase" id="RU000304"/>
    </source>
</evidence>
<dbReference type="OrthoDB" id="63267at2759"/>
<evidence type="ECO:0000313" key="14">
    <source>
        <dbReference type="EMBL" id="OHS95205.1"/>
    </source>
</evidence>
<dbReference type="PROSITE" id="PS50003">
    <property type="entry name" value="PH_DOMAIN"/>
    <property type="match status" value="1"/>
</dbReference>
<feature type="domain" description="Protein kinase" evidence="12">
    <location>
        <begin position="115"/>
        <end position="371"/>
    </location>
</feature>
<evidence type="ECO:0000256" key="2">
    <source>
        <dbReference type="ARBA" id="ARBA00012513"/>
    </source>
</evidence>
<evidence type="ECO:0000256" key="6">
    <source>
        <dbReference type="ARBA" id="ARBA00022741"/>
    </source>
</evidence>
<dbReference type="Proteomes" id="UP000179807">
    <property type="component" value="Unassembled WGS sequence"/>
</dbReference>
<dbReference type="PANTHER" id="PTHR24351">
    <property type="entry name" value="RIBOSOMAL PROTEIN S6 KINASE"/>
    <property type="match status" value="1"/>
</dbReference>
<reference evidence="14" key="1">
    <citation type="submission" date="2016-10" db="EMBL/GenBank/DDBJ databases">
        <authorList>
            <person name="Benchimol M."/>
            <person name="Almeida L.G."/>
            <person name="Vasconcelos A.T."/>
            <person name="Perreira-Neves A."/>
            <person name="Rosa I.A."/>
            <person name="Tasca T."/>
            <person name="Bogo M.R."/>
            <person name="de Souza W."/>
        </authorList>
    </citation>
    <scope>NUCLEOTIDE SEQUENCE [LARGE SCALE GENOMIC DNA]</scope>
    <source>
        <strain evidence="14">K</strain>
    </source>
</reference>
<keyword evidence="7 14" id="KW-0418">Kinase</keyword>
<evidence type="ECO:0000313" key="15">
    <source>
        <dbReference type="Proteomes" id="UP000179807"/>
    </source>
</evidence>
<dbReference type="SMART" id="SM00133">
    <property type="entry name" value="S_TK_X"/>
    <property type="match status" value="1"/>
</dbReference>
<dbReference type="PROSITE" id="PS50011">
    <property type="entry name" value="PROTEIN_KINASE_DOM"/>
    <property type="match status" value="1"/>
</dbReference>
<feature type="domain" description="AGC-kinase C-terminal" evidence="13">
    <location>
        <begin position="372"/>
        <end position="439"/>
    </location>
</feature>
<feature type="binding site" evidence="9">
    <location>
        <position position="144"/>
    </location>
    <ligand>
        <name>ATP</name>
        <dbReference type="ChEBI" id="CHEBI:30616"/>
    </ligand>
</feature>
<comment type="caution">
    <text evidence="14">The sequence shown here is derived from an EMBL/GenBank/DDBJ whole genome shotgun (WGS) entry which is preliminary data.</text>
</comment>
<evidence type="ECO:0000259" key="11">
    <source>
        <dbReference type="PROSITE" id="PS50003"/>
    </source>
</evidence>
<dbReference type="FunFam" id="1.10.510.10:FF:000008">
    <property type="entry name" value="Non-specific serine/threonine protein kinase"/>
    <property type="match status" value="1"/>
</dbReference>
<dbReference type="InterPro" id="IPR001849">
    <property type="entry name" value="PH_domain"/>
</dbReference>
<evidence type="ECO:0000256" key="4">
    <source>
        <dbReference type="ARBA" id="ARBA00022553"/>
    </source>
</evidence>
<dbReference type="InterPro" id="IPR000961">
    <property type="entry name" value="AGC-kinase_C"/>
</dbReference>
<dbReference type="AlphaFoldDB" id="A0A1J4JCR5"/>
<evidence type="ECO:0000256" key="7">
    <source>
        <dbReference type="ARBA" id="ARBA00022777"/>
    </source>
</evidence>
<organism evidence="14 15">
    <name type="scientific">Tritrichomonas foetus</name>
    <dbReference type="NCBI Taxonomy" id="1144522"/>
    <lineage>
        <taxon>Eukaryota</taxon>
        <taxon>Metamonada</taxon>
        <taxon>Parabasalia</taxon>
        <taxon>Tritrichomonadida</taxon>
        <taxon>Tritrichomonadidae</taxon>
        <taxon>Tritrichomonas</taxon>
    </lineage>
</organism>
<dbReference type="InterPro" id="IPR017892">
    <property type="entry name" value="Pkinase_C"/>
</dbReference>
<proteinExistence type="inferred from homology"/>
<dbReference type="RefSeq" id="XP_068348342.1">
    <property type="nucleotide sequence ID" value="XM_068490515.1"/>
</dbReference>
<evidence type="ECO:0000256" key="3">
    <source>
        <dbReference type="ARBA" id="ARBA00022527"/>
    </source>
</evidence>
<dbReference type="InterPro" id="IPR011009">
    <property type="entry name" value="Kinase-like_dom_sf"/>
</dbReference>
<dbReference type="Pfam" id="PF00069">
    <property type="entry name" value="Pkinase"/>
    <property type="match status" value="1"/>
</dbReference>
<evidence type="ECO:0000256" key="1">
    <source>
        <dbReference type="ARBA" id="ARBA00006935"/>
    </source>
</evidence>
<dbReference type="FunFam" id="3.30.200.20:FF:000537">
    <property type="entry name" value="Non-specific serine/threonine protein kinase"/>
    <property type="match status" value="1"/>
</dbReference>
<sequence length="439" mass="50471">MSFENEADMIVKVGWCTKLGAVFKTWRRRWFVLTQNGLAYYKSPGKKLQGTISLENADVAKDPSAKKQPAFSITTPTRVYRIVGEDLEETESWIDSIKQVQEEKNRPIPASLNDFTILKVLGRGSYGKVQLVRHKKTKNLYAMKSLSKRKLAQFDLIGRSITERNVLFQANHPFIVSARYSFQTDTKIFICLDYVQGGELFSRLAEEGSFSEARVKIYAAEIVLAISYLHSIEIIHRDLKPENILVNMKGNLKLTDFGLVKEKMGADSTTRTFCGTPEYIAPEMIQGRAYNKMVDWWSVGVLIYQMLFGRQPFYNHNTNELYKMIIMEEPLFPRNEASSLAVDFVGQLLKKNPSMRLGHESEDEIFNHPWFNGIPWQQILEEQYPMEWKPTIKDTTDTSQFAPEFTNEEAAVSYEDPALVSPMTNEELRGFTYVNELLI</sequence>
<comment type="similarity">
    <text evidence="1">Belongs to the protein kinase superfamily. AGC Ser/Thr protein kinase family. RAC subfamily.</text>
</comment>
<accession>A0A1J4JCR5</accession>
<dbReference type="FunFam" id="2.30.29.30:FF:000286">
    <property type="entry name" value="PH-protein kinase domain containing protein"/>
    <property type="match status" value="1"/>
</dbReference>
<evidence type="ECO:0000256" key="5">
    <source>
        <dbReference type="ARBA" id="ARBA00022679"/>
    </source>
</evidence>
<keyword evidence="6 9" id="KW-0547">Nucleotide-binding</keyword>
<dbReference type="GeneID" id="94825219"/>
<dbReference type="EC" id="2.7.11.1" evidence="2"/>
<dbReference type="SUPFAM" id="SSF56112">
    <property type="entry name" value="Protein kinase-like (PK-like)"/>
    <property type="match status" value="1"/>
</dbReference>
<dbReference type="EMBL" id="MLAK01001259">
    <property type="protein sequence ID" value="OHS95205.1"/>
    <property type="molecule type" value="Genomic_DNA"/>
</dbReference>
<keyword evidence="8 9" id="KW-0067">ATP-binding</keyword>
<keyword evidence="15" id="KW-1185">Reference proteome</keyword>
<dbReference type="Gene3D" id="1.10.510.10">
    <property type="entry name" value="Transferase(Phosphotransferase) domain 1"/>
    <property type="match status" value="1"/>
</dbReference>
<keyword evidence="5" id="KW-0808">Transferase</keyword>
<evidence type="ECO:0000256" key="8">
    <source>
        <dbReference type="ARBA" id="ARBA00022840"/>
    </source>
</evidence>
<keyword evidence="3 10" id="KW-0723">Serine/threonine-protein kinase</keyword>